<dbReference type="GO" id="GO:0005886">
    <property type="term" value="C:plasma membrane"/>
    <property type="evidence" value="ECO:0007669"/>
    <property type="project" value="UniProtKB-SubCell"/>
</dbReference>
<dbReference type="GO" id="GO:0015171">
    <property type="term" value="F:amino acid transmembrane transporter activity"/>
    <property type="evidence" value="ECO:0007669"/>
    <property type="project" value="TreeGrafter"/>
</dbReference>
<evidence type="ECO:0000256" key="3">
    <source>
        <dbReference type="ARBA" id="ARBA00022692"/>
    </source>
</evidence>
<evidence type="ECO:0000256" key="6">
    <source>
        <dbReference type="SAM" id="Phobius"/>
    </source>
</evidence>
<comment type="subcellular location">
    <subcellularLocation>
        <location evidence="1">Cell membrane</location>
        <topology evidence="1">Multi-pass membrane protein</topology>
    </subcellularLocation>
</comment>
<keyword evidence="8" id="KW-1185">Reference proteome</keyword>
<evidence type="ECO:0000313" key="8">
    <source>
        <dbReference type="Proteomes" id="UP000430692"/>
    </source>
</evidence>
<feature type="transmembrane region" description="Helical" evidence="6">
    <location>
        <begin position="39"/>
        <end position="59"/>
    </location>
</feature>
<comment type="caution">
    <text evidence="7">The sequence shown here is derived from an EMBL/GenBank/DDBJ whole genome shotgun (WGS) entry which is preliminary data.</text>
</comment>
<dbReference type="PANTHER" id="PTHR30086:SF20">
    <property type="entry name" value="ARGININE EXPORTER PROTEIN ARGO-RELATED"/>
    <property type="match status" value="1"/>
</dbReference>
<evidence type="ECO:0000256" key="1">
    <source>
        <dbReference type="ARBA" id="ARBA00004651"/>
    </source>
</evidence>
<dbReference type="PANTHER" id="PTHR30086">
    <property type="entry name" value="ARGININE EXPORTER PROTEIN ARGO"/>
    <property type="match status" value="1"/>
</dbReference>
<dbReference type="EMBL" id="WUUL01000009">
    <property type="protein sequence ID" value="MXQ54832.1"/>
    <property type="molecule type" value="Genomic_DNA"/>
</dbReference>
<keyword evidence="2" id="KW-1003">Cell membrane</keyword>
<feature type="transmembrane region" description="Helical" evidence="6">
    <location>
        <begin position="140"/>
        <end position="162"/>
    </location>
</feature>
<feature type="transmembrane region" description="Helical" evidence="6">
    <location>
        <begin position="6"/>
        <end position="27"/>
    </location>
</feature>
<feature type="transmembrane region" description="Helical" evidence="6">
    <location>
        <begin position="174"/>
        <end position="193"/>
    </location>
</feature>
<dbReference type="Proteomes" id="UP000430692">
    <property type="component" value="Unassembled WGS sequence"/>
</dbReference>
<protein>
    <submittedName>
        <fullName evidence="7">LysE family transporter</fullName>
    </submittedName>
</protein>
<reference evidence="7 8" key="1">
    <citation type="submission" date="2019-12" db="EMBL/GenBank/DDBJ databases">
        <title>Whole-genome analyses of novel actinobacteria.</title>
        <authorList>
            <person name="Sahin N."/>
            <person name="Saygin H."/>
        </authorList>
    </citation>
    <scope>NUCLEOTIDE SEQUENCE [LARGE SCALE GENOMIC DNA]</scope>
    <source>
        <strain evidence="7 8">KC615</strain>
    </source>
</reference>
<dbReference type="InterPro" id="IPR001123">
    <property type="entry name" value="LeuE-type"/>
</dbReference>
<accession>A0A6I4W3F5</accession>
<evidence type="ECO:0000256" key="4">
    <source>
        <dbReference type="ARBA" id="ARBA00022989"/>
    </source>
</evidence>
<evidence type="ECO:0000256" key="2">
    <source>
        <dbReference type="ARBA" id="ARBA00022475"/>
    </source>
</evidence>
<feature type="transmembrane region" description="Helical" evidence="6">
    <location>
        <begin position="65"/>
        <end position="85"/>
    </location>
</feature>
<evidence type="ECO:0000313" key="7">
    <source>
        <dbReference type="EMBL" id="MXQ54832.1"/>
    </source>
</evidence>
<keyword evidence="5 6" id="KW-0472">Membrane</keyword>
<organism evidence="7 8">
    <name type="scientific">Shimazuella alba</name>
    <dbReference type="NCBI Taxonomy" id="2690964"/>
    <lineage>
        <taxon>Bacteria</taxon>
        <taxon>Bacillati</taxon>
        <taxon>Bacillota</taxon>
        <taxon>Bacilli</taxon>
        <taxon>Bacillales</taxon>
        <taxon>Thermoactinomycetaceae</taxon>
        <taxon>Shimazuella</taxon>
    </lineage>
</organism>
<name>A0A6I4W3F5_9BACL</name>
<gene>
    <name evidence="7" type="ORF">GSM42_14130</name>
</gene>
<dbReference type="RefSeq" id="WP_160802176.1">
    <property type="nucleotide sequence ID" value="NZ_WUUL01000009.1"/>
</dbReference>
<dbReference type="GO" id="GO:0033228">
    <property type="term" value="P:cysteine export across plasma membrane"/>
    <property type="evidence" value="ECO:0007669"/>
    <property type="project" value="TreeGrafter"/>
</dbReference>
<feature type="transmembrane region" description="Helical" evidence="6">
    <location>
        <begin position="105"/>
        <end position="134"/>
    </location>
</feature>
<evidence type="ECO:0000256" key="5">
    <source>
        <dbReference type="ARBA" id="ARBA00023136"/>
    </source>
</evidence>
<keyword evidence="3 6" id="KW-0812">Transmembrane</keyword>
<sequence>MPVLSFFLYVFVTSFTPGPNNIMGMAFGSTYGLKKSIRFCSGVGIGYFLVMLLCCYLNLLLEDIIPNITFAMSILGGIYMLYLAYKIVTSKDSKSSKDQKQDHIFFTAILLQFVNPKGILSGITLVTTFILPYYHSNISFILFALLIGFIGFLSTFSWSLFGSVFQKFLSAYRTPFNIVMALSLVYISISIFIKS</sequence>
<dbReference type="Pfam" id="PF01810">
    <property type="entry name" value="LysE"/>
    <property type="match status" value="1"/>
</dbReference>
<keyword evidence="4 6" id="KW-1133">Transmembrane helix</keyword>
<proteinExistence type="predicted"/>
<dbReference type="AlphaFoldDB" id="A0A6I4W3F5"/>